<sequence>MYLGHELVPGTPLPLSITVYEPDNLRMSPAVGTEPNDVVAALEDALRRLATPFVDTTRVIGQDFRALRTIARTRESWSPEQSGTSEPAATSRGAVPFAWTADAQREASNTQVGVLRVDYWCTSPMSKDITLVVMTAPFGTIENAALSLFDAIIGAASYSSTA</sequence>
<evidence type="ECO:0000313" key="2">
    <source>
        <dbReference type="Proteomes" id="UP001351900"/>
    </source>
</evidence>
<protein>
    <recommendedName>
        <fullName evidence="3">DUF1795 domain-containing protein</fullName>
    </recommendedName>
</protein>
<keyword evidence="2" id="KW-1185">Reference proteome</keyword>
<organism evidence="1 2">
    <name type="scientific">Microbacterium schleiferi</name>
    <dbReference type="NCBI Taxonomy" id="69362"/>
    <lineage>
        <taxon>Bacteria</taxon>
        <taxon>Bacillati</taxon>
        <taxon>Actinomycetota</taxon>
        <taxon>Actinomycetes</taxon>
        <taxon>Micrococcales</taxon>
        <taxon>Microbacteriaceae</taxon>
        <taxon>Microbacterium</taxon>
    </lineage>
</organism>
<evidence type="ECO:0000313" key="1">
    <source>
        <dbReference type="EMBL" id="MEF2255974.1"/>
    </source>
</evidence>
<reference evidence="1 2" key="1">
    <citation type="submission" date="2024-01" db="EMBL/GenBank/DDBJ databases">
        <title>the genome sequence of strain Microbacterium schleiferi NBRC 15075.</title>
        <authorList>
            <person name="Ding Y."/>
            <person name="Zhang G."/>
        </authorList>
    </citation>
    <scope>NUCLEOTIDE SEQUENCE [LARGE SCALE GENOMIC DNA]</scope>
    <source>
        <strain evidence="1 2">NBRC 15075</strain>
    </source>
</reference>
<proteinExistence type="predicted"/>
<name>A0ABU7V8G0_9MICO</name>
<gene>
    <name evidence="1" type="ORF">V2V91_12645</name>
</gene>
<dbReference type="EMBL" id="JAZHOV010000007">
    <property type="protein sequence ID" value="MEF2255974.1"/>
    <property type="molecule type" value="Genomic_DNA"/>
</dbReference>
<comment type="caution">
    <text evidence="1">The sequence shown here is derived from an EMBL/GenBank/DDBJ whole genome shotgun (WGS) entry which is preliminary data.</text>
</comment>
<dbReference type="RefSeq" id="WP_331792116.1">
    <property type="nucleotide sequence ID" value="NZ_BAAAUO010000012.1"/>
</dbReference>
<evidence type="ECO:0008006" key="3">
    <source>
        <dbReference type="Google" id="ProtNLM"/>
    </source>
</evidence>
<accession>A0ABU7V8G0</accession>
<dbReference type="Proteomes" id="UP001351900">
    <property type="component" value="Unassembled WGS sequence"/>
</dbReference>